<gene>
    <name evidence="1" type="ORF">AFUS01_LOCUS16366</name>
</gene>
<feature type="non-terminal residue" evidence="1">
    <location>
        <position position="1"/>
    </location>
</feature>
<evidence type="ECO:0000313" key="2">
    <source>
        <dbReference type="Proteomes" id="UP000708208"/>
    </source>
</evidence>
<organism evidence="1 2">
    <name type="scientific">Allacma fusca</name>
    <dbReference type="NCBI Taxonomy" id="39272"/>
    <lineage>
        <taxon>Eukaryota</taxon>
        <taxon>Metazoa</taxon>
        <taxon>Ecdysozoa</taxon>
        <taxon>Arthropoda</taxon>
        <taxon>Hexapoda</taxon>
        <taxon>Collembola</taxon>
        <taxon>Symphypleona</taxon>
        <taxon>Sminthuridae</taxon>
        <taxon>Allacma</taxon>
    </lineage>
</organism>
<dbReference type="Proteomes" id="UP000708208">
    <property type="component" value="Unassembled WGS sequence"/>
</dbReference>
<protein>
    <submittedName>
        <fullName evidence="1">Uncharacterized protein</fullName>
    </submittedName>
</protein>
<comment type="caution">
    <text evidence="1">The sequence shown here is derived from an EMBL/GenBank/DDBJ whole genome shotgun (WGS) entry which is preliminary data.</text>
</comment>
<keyword evidence="2" id="KW-1185">Reference proteome</keyword>
<dbReference type="AlphaFoldDB" id="A0A8J2JVJ3"/>
<reference evidence="1" key="1">
    <citation type="submission" date="2021-06" db="EMBL/GenBank/DDBJ databases">
        <authorList>
            <person name="Hodson N. C."/>
            <person name="Mongue J. A."/>
            <person name="Jaron S. K."/>
        </authorList>
    </citation>
    <scope>NUCLEOTIDE SEQUENCE</scope>
</reference>
<accession>A0A8J2JVJ3</accession>
<name>A0A8J2JVJ3_9HEXA</name>
<evidence type="ECO:0000313" key="1">
    <source>
        <dbReference type="EMBL" id="CAG7727530.1"/>
    </source>
</evidence>
<sequence>FFPGGVITSINFICSSIERFKGCSQFCVFNNEGKCSPTGY</sequence>
<proteinExistence type="predicted"/>
<dbReference type="EMBL" id="CAJVCH010149839">
    <property type="protein sequence ID" value="CAG7727530.1"/>
    <property type="molecule type" value="Genomic_DNA"/>
</dbReference>